<gene>
    <name evidence="7" type="ORF">PHYBOEH_009942</name>
</gene>
<dbReference type="Pfam" id="PF16810">
    <property type="entry name" value="RXLR"/>
    <property type="match status" value="1"/>
</dbReference>
<comment type="similarity">
    <text evidence="2 5">Belongs to the RxLR effector family.</text>
</comment>
<dbReference type="InterPro" id="IPR031825">
    <property type="entry name" value="RXLR"/>
</dbReference>
<evidence type="ECO:0000256" key="4">
    <source>
        <dbReference type="ARBA" id="ARBA00022729"/>
    </source>
</evidence>
<dbReference type="AlphaFoldDB" id="A0A8T1VPW5"/>
<dbReference type="EMBL" id="JAGDFL010000654">
    <property type="protein sequence ID" value="KAG7383402.1"/>
    <property type="molecule type" value="Genomic_DNA"/>
</dbReference>
<dbReference type="Proteomes" id="UP000693981">
    <property type="component" value="Unassembled WGS sequence"/>
</dbReference>
<protein>
    <recommendedName>
        <fullName evidence="5">RxLR effector protein</fullName>
    </recommendedName>
</protein>
<feature type="signal peptide" evidence="5">
    <location>
        <begin position="1"/>
        <end position="20"/>
    </location>
</feature>
<comment type="subcellular location">
    <subcellularLocation>
        <location evidence="1 5">Secreted</location>
    </subcellularLocation>
</comment>
<proteinExistence type="inferred from homology"/>
<reference evidence="7" key="1">
    <citation type="submission" date="2021-02" db="EMBL/GenBank/DDBJ databases">
        <authorList>
            <person name="Palmer J.M."/>
        </authorList>
    </citation>
    <scope>NUCLEOTIDE SEQUENCE</scope>
    <source>
        <strain evidence="7">SCRP23</strain>
    </source>
</reference>
<evidence type="ECO:0000256" key="2">
    <source>
        <dbReference type="ARBA" id="ARBA00010400"/>
    </source>
</evidence>
<evidence type="ECO:0000313" key="7">
    <source>
        <dbReference type="EMBL" id="KAG7383402.1"/>
    </source>
</evidence>
<comment type="caution">
    <text evidence="7">The sequence shown here is derived from an EMBL/GenBank/DDBJ whole genome shotgun (WGS) entry which is preliminary data.</text>
</comment>
<evidence type="ECO:0000313" key="8">
    <source>
        <dbReference type="Proteomes" id="UP000693981"/>
    </source>
</evidence>
<accession>A0A8T1VPW5</accession>
<evidence type="ECO:0000256" key="1">
    <source>
        <dbReference type="ARBA" id="ARBA00004613"/>
    </source>
</evidence>
<evidence type="ECO:0000256" key="6">
    <source>
        <dbReference type="SAM" id="MobiDB-lite"/>
    </source>
</evidence>
<keyword evidence="3 5" id="KW-0964">Secreted</keyword>
<organism evidence="7 8">
    <name type="scientific">Phytophthora boehmeriae</name>
    <dbReference type="NCBI Taxonomy" id="109152"/>
    <lineage>
        <taxon>Eukaryota</taxon>
        <taxon>Sar</taxon>
        <taxon>Stramenopiles</taxon>
        <taxon>Oomycota</taxon>
        <taxon>Peronosporomycetes</taxon>
        <taxon>Peronosporales</taxon>
        <taxon>Peronosporaceae</taxon>
        <taxon>Phytophthora</taxon>
    </lineage>
</organism>
<comment type="domain">
    <text evidence="5">The RxLR-dEER motif acts to carry the protein into the host cell cytoplasm through binding to cell surface phosphatidylinositol-3-phosphate.</text>
</comment>
<feature type="chain" id="PRO_5035919616" description="RxLR effector protein" evidence="5">
    <location>
        <begin position="21"/>
        <end position="101"/>
    </location>
</feature>
<evidence type="ECO:0000256" key="5">
    <source>
        <dbReference type="RuleBase" id="RU367124"/>
    </source>
</evidence>
<feature type="region of interest" description="Disordered" evidence="6">
    <location>
        <begin position="31"/>
        <end position="56"/>
    </location>
</feature>
<keyword evidence="4 5" id="KW-0732">Signal</keyword>
<comment type="function">
    <text evidence="5">Effector that suppresses plant defense responses during pathogen infection.</text>
</comment>
<evidence type="ECO:0000256" key="3">
    <source>
        <dbReference type="ARBA" id="ARBA00022525"/>
    </source>
</evidence>
<keyword evidence="8" id="KW-1185">Reference proteome</keyword>
<name>A0A8T1VPW5_9STRA</name>
<sequence>MRPVFVLLLMLTFLVALSNAASTIASTIKHSPAVTTADSNKRSLRTVETKGGDDDEEERGVRDFFGRIKFDIDVAIRNWKLERKYAQLAAKQKARIHKRNG</sequence>
<feature type="compositionally biased region" description="Basic and acidic residues" evidence="6">
    <location>
        <begin position="39"/>
        <end position="52"/>
    </location>
</feature>